<reference evidence="2 3" key="1">
    <citation type="submission" date="2015-01" db="EMBL/GenBank/DDBJ databases">
        <title>Evolution of Trichinella species and genotypes.</title>
        <authorList>
            <person name="Korhonen P.K."/>
            <person name="Edoardo P."/>
            <person name="Giuseppe L.R."/>
            <person name="Gasser R.B."/>
        </authorList>
    </citation>
    <scope>NUCLEOTIDE SEQUENCE [LARGE SCALE GENOMIC DNA]</scope>
    <source>
        <strain evidence="2">ISS1029</strain>
    </source>
</reference>
<organism evidence="2 3">
    <name type="scientific">Trichinella zimbabwensis</name>
    <dbReference type="NCBI Taxonomy" id="268475"/>
    <lineage>
        <taxon>Eukaryota</taxon>
        <taxon>Metazoa</taxon>
        <taxon>Ecdysozoa</taxon>
        <taxon>Nematoda</taxon>
        <taxon>Enoplea</taxon>
        <taxon>Dorylaimia</taxon>
        <taxon>Trichinellida</taxon>
        <taxon>Trichinellidae</taxon>
        <taxon>Trichinella</taxon>
    </lineage>
</organism>
<name>A0A0V1GL44_9BILA</name>
<evidence type="ECO:0000313" key="1">
    <source>
        <dbReference type="EMBL" id="KRY97043.1"/>
    </source>
</evidence>
<accession>A0A0V1GL44</accession>
<dbReference type="AlphaFoldDB" id="A0A0V1GL44"/>
<comment type="caution">
    <text evidence="2">The sequence shown here is derived from an EMBL/GenBank/DDBJ whole genome shotgun (WGS) entry which is preliminary data.</text>
</comment>
<dbReference type="EMBL" id="JYDP01001113">
    <property type="protein sequence ID" value="KRY98894.1"/>
    <property type="molecule type" value="Genomic_DNA"/>
</dbReference>
<evidence type="ECO:0000313" key="2">
    <source>
        <dbReference type="EMBL" id="KRY98894.1"/>
    </source>
</evidence>
<dbReference type="EMBL" id="JYDP01002338">
    <property type="protein sequence ID" value="KRY97043.1"/>
    <property type="molecule type" value="Genomic_DNA"/>
</dbReference>
<sequence>MVYTPLAEDKEYWHQKLHSSRLEANEGFVVNNMCHQKVMPGKKFKKDELLED</sequence>
<dbReference type="Proteomes" id="UP000055024">
    <property type="component" value="Unassembled WGS sequence"/>
</dbReference>
<protein>
    <submittedName>
        <fullName evidence="2">Uncharacterized protein</fullName>
    </submittedName>
</protein>
<gene>
    <name evidence="2" type="ORF">T11_18372</name>
    <name evidence="1" type="ORF">T11_211</name>
</gene>
<proteinExistence type="predicted"/>
<keyword evidence="3" id="KW-1185">Reference proteome</keyword>
<evidence type="ECO:0000313" key="3">
    <source>
        <dbReference type="Proteomes" id="UP000055024"/>
    </source>
</evidence>